<feature type="transmembrane region" description="Helical" evidence="6">
    <location>
        <begin position="364"/>
        <end position="388"/>
    </location>
</feature>
<reference evidence="9 10" key="1">
    <citation type="journal article" date="2007" name="Nature">
        <title>Evolution of genes and genomes on the Drosophila phylogeny.</title>
        <authorList>
            <consortium name="Drosophila 12 Genomes Consortium"/>
            <person name="Clark A.G."/>
            <person name="Eisen M.B."/>
            <person name="Smith D.R."/>
            <person name="Bergman C.M."/>
            <person name="Oliver B."/>
            <person name="Markow T.A."/>
            <person name="Kaufman T.C."/>
            <person name="Kellis M."/>
            <person name="Gelbart W."/>
            <person name="Iyer V.N."/>
            <person name="Pollard D.A."/>
            <person name="Sackton T.B."/>
            <person name="Larracuente A.M."/>
            <person name="Singh N.D."/>
            <person name="Abad J.P."/>
            <person name="Abt D.N."/>
            <person name="Adryan B."/>
            <person name="Aguade M."/>
            <person name="Akashi H."/>
            <person name="Anderson W.W."/>
            <person name="Aquadro C.F."/>
            <person name="Ardell D.H."/>
            <person name="Arguello R."/>
            <person name="Artieri C.G."/>
            <person name="Barbash D.A."/>
            <person name="Barker D."/>
            <person name="Barsanti P."/>
            <person name="Batterham P."/>
            <person name="Batzoglou S."/>
            <person name="Begun D."/>
            <person name="Bhutkar A."/>
            <person name="Blanco E."/>
            <person name="Bosak S.A."/>
            <person name="Bradley R.K."/>
            <person name="Brand A.D."/>
            <person name="Brent M.R."/>
            <person name="Brooks A.N."/>
            <person name="Brown R.H."/>
            <person name="Butlin R.K."/>
            <person name="Caggese C."/>
            <person name="Calvi B.R."/>
            <person name="Bernardo de Carvalho A."/>
            <person name="Caspi A."/>
            <person name="Castrezana S."/>
            <person name="Celniker S.E."/>
            <person name="Chang J.L."/>
            <person name="Chapple C."/>
            <person name="Chatterji S."/>
            <person name="Chinwalla A."/>
            <person name="Civetta A."/>
            <person name="Clifton S.W."/>
            <person name="Comeron J.M."/>
            <person name="Costello J.C."/>
            <person name="Coyne J.A."/>
            <person name="Daub J."/>
            <person name="David R.G."/>
            <person name="Delcher A.L."/>
            <person name="Delehaunty K."/>
            <person name="Do C.B."/>
            <person name="Ebling H."/>
            <person name="Edwards K."/>
            <person name="Eickbush T."/>
            <person name="Evans J.D."/>
            <person name="Filipski A."/>
            <person name="Findeiss S."/>
            <person name="Freyhult E."/>
            <person name="Fulton L."/>
            <person name="Fulton R."/>
            <person name="Garcia A.C."/>
            <person name="Gardiner A."/>
            <person name="Garfield D.A."/>
            <person name="Garvin B.E."/>
            <person name="Gibson G."/>
            <person name="Gilbert D."/>
            <person name="Gnerre S."/>
            <person name="Godfrey J."/>
            <person name="Good R."/>
            <person name="Gotea V."/>
            <person name="Gravely B."/>
            <person name="Greenberg A.J."/>
            <person name="Griffiths-Jones S."/>
            <person name="Gross S."/>
            <person name="Guigo R."/>
            <person name="Gustafson E.A."/>
            <person name="Haerty W."/>
            <person name="Hahn M.W."/>
            <person name="Halligan D.L."/>
            <person name="Halpern A.L."/>
            <person name="Halter G.M."/>
            <person name="Han M.V."/>
            <person name="Heger A."/>
            <person name="Hillier L."/>
            <person name="Hinrichs A.S."/>
            <person name="Holmes I."/>
            <person name="Hoskins R.A."/>
            <person name="Hubisz M.J."/>
            <person name="Hultmark D."/>
            <person name="Huntley M.A."/>
            <person name="Jaffe D.B."/>
            <person name="Jagadeeshan S."/>
            <person name="Jeck W.R."/>
            <person name="Johnson J."/>
            <person name="Jones C.D."/>
            <person name="Jordan W.C."/>
            <person name="Karpen G.H."/>
            <person name="Kataoka E."/>
            <person name="Keightley P.D."/>
            <person name="Kheradpour P."/>
            <person name="Kirkness E.F."/>
            <person name="Koerich L.B."/>
            <person name="Kristiansen K."/>
            <person name="Kudrna D."/>
            <person name="Kulathinal R.J."/>
            <person name="Kumar S."/>
            <person name="Kwok R."/>
            <person name="Lander E."/>
            <person name="Langley C.H."/>
            <person name="Lapoint R."/>
            <person name="Lazzaro B.P."/>
            <person name="Lee S.J."/>
            <person name="Levesque L."/>
            <person name="Li R."/>
            <person name="Lin C.F."/>
            <person name="Lin M.F."/>
            <person name="Lindblad-Toh K."/>
            <person name="Llopart A."/>
            <person name="Long M."/>
            <person name="Low L."/>
            <person name="Lozovsky E."/>
            <person name="Lu J."/>
            <person name="Luo M."/>
            <person name="Machado C.A."/>
            <person name="Makalowski W."/>
            <person name="Marzo M."/>
            <person name="Matsuda M."/>
            <person name="Matzkin L."/>
            <person name="McAllister B."/>
            <person name="McBride C.S."/>
            <person name="McKernan B."/>
            <person name="McKernan K."/>
            <person name="Mendez-Lago M."/>
            <person name="Minx P."/>
            <person name="Mollenhauer M.U."/>
            <person name="Montooth K."/>
            <person name="Mount S.M."/>
            <person name="Mu X."/>
            <person name="Myers E."/>
            <person name="Negre B."/>
            <person name="Newfeld S."/>
            <person name="Nielsen R."/>
            <person name="Noor M.A."/>
            <person name="O'Grady P."/>
            <person name="Pachter L."/>
            <person name="Papaceit M."/>
            <person name="Parisi M.J."/>
            <person name="Parisi M."/>
            <person name="Parts L."/>
            <person name="Pedersen J.S."/>
            <person name="Pesole G."/>
            <person name="Phillippy A.M."/>
            <person name="Ponting C.P."/>
            <person name="Pop M."/>
            <person name="Porcelli D."/>
            <person name="Powell J.R."/>
            <person name="Prohaska S."/>
            <person name="Pruitt K."/>
            <person name="Puig M."/>
            <person name="Quesneville H."/>
            <person name="Ram K.R."/>
            <person name="Rand D."/>
            <person name="Rasmussen M.D."/>
            <person name="Reed L.K."/>
            <person name="Reenan R."/>
            <person name="Reily A."/>
            <person name="Remington K.A."/>
            <person name="Rieger T.T."/>
            <person name="Ritchie M.G."/>
            <person name="Robin C."/>
            <person name="Rogers Y.H."/>
            <person name="Rohde C."/>
            <person name="Rozas J."/>
            <person name="Rubenfield M.J."/>
            <person name="Ruiz A."/>
            <person name="Russo S."/>
            <person name="Salzberg S.L."/>
            <person name="Sanchez-Gracia A."/>
            <person name="Saranga D.J."/>
            <person name="Sato H."/>
            <person name="Schaeffer S.W."/>
            <person name="Schatz M.C."/>
            <person name="Schlenke T."/>
            <person name="Schwartz R."/>
            <person name="Segarra C."/>
            <person name="Singh R.S."/>
            <person name="Sirot L."/>
            <person name="Sirota M."/>
            <person name="Sisneros N.B."/>
            <person name="Smith C.D."/>
            <person name="Smith T.F."/>
            <person name="Spieth J."/>
            <person name="Stage D.E."/>
            <person name="Stark A."/>
            <person name="Stephan W."/>
            <person name="Strausberg R.L."/>
            <person name="Strempel S."/>
            <person name="Sturgill D."/>
            <person name="Sutton G."/>
            <person name="Sutton G.G."/>
            <person name="Tao W."/>
            <person name="Teichmann S."/>
            <person name="Tobari Y.N."/>
            <person name="Tomimura Y."/>
            <person name="Tsolas J.M."/>
            <person name="Valente V.L."/>
            <person name="Venter E."/>
            <person name="Venter J.C."/>
            <person name="Vicario S."/>
            <person name="Vieira F.G."/>
            <person name="Vilella A.J."/>
            <person name="Villasante A."/>
            <person name="Walenz B."/>
            <person name="Wang J."/>
            <person name="Wasserman M."/>
            <person name="Watts T."/>
            <person name="Wilson D."/>
            <person name="Wilson R.K."/>
            <person name="Wing R.A."/>
            <person name="Wolfner M.F."/>
            <person name="Wong A."/>
            <person name="Wong G.K."/>
            <person name="Wu C.I."/>
            <person name="Wu G."/>
            <person name="Yamamoto D."/>
            <person name="Yang H.P."/>
            <person name="Yang S.P."/>
            <person name="Yorke J.A."/>
            <person name="Yoshida K."/>
            <person name="Zdobnov E."/>
            <person name="Zhang P."/>
            <person name="Zhang Y."/>
            <person name="Zimin A.V."/>
            <person name="Baldwin J."/>
            <person name="Abdouelleil A."/>
            <person name="Abdulkadir J."/>
            <person name="Abebe A."/>
            <person name="Abera B."/>
            <person name="Abreu J."/>
            <person name="Acer S.C."/>
            <person name="Aftuck L."/>
            <person name="Alexander A."/>
            <person name="An P."/>
            <person name="Anderson E."/>
            <person name="Anderson S."/>
            <person name="Arachi H."/>
            <person name="Azer M."/>
            <person name="Bachantsang P."/>
            <person name="Barry A."/>
            <person name="Bayul T."/>
            <person name="Berlin A."/>
            <person name="Bessette D."/>
            <person name="Bloom T."/>
            <person name="Blye J."/>
            <person name="Boguslavskiy L."/>
            <person name="Bonnet C."/>
            <person name="Boukhgalter B."/>
            <person name="Bourzgui I."/>
            <person name="Brown A."/>
            <person name="Cahill P."/>
            <person name="Channer S."/>
            <person name="Cheshatsang Y."/>
            <person name="Chuda L."/>
            <person name="Citroen M."/>
            <person name="Collymore A."/>
            <person name="Cooke P."/>
            <person name="Costello M."/>
            <person name="D'Aco K."/>
            <person name="Daza R."/>
            <person name="De Haan G."/>
            <person name="DeGray S."/>
            <person name="DeMaso C."/>
            <person name="Dhargay N."/>
            <person name="Dooley K."/>
            <person name="Dooley E."/>
            <person name="Doricent M."/>
            <person name="Dorje P."/>
            <person name="Dorjee K."/>
            <person name="Dupes A."/>
            <person name="Elong R."/>
            <person name="Falk J."/>
            <person name="Farina A."/>
            <person name="Faro S."/>
            <person name="Ferguson D."/>
            <person name="Fisher S."/>
            <person name="Foley C.D."/>
            <person name="Franke A."/>
            <person name="Friedrich D."/>
            <person name="Gadbois L."/>
            <person name="Gearin G."/>
            <person name="Gearin C.R."/>
            <person name="Giannoukos G."/>
            <person name="Goode T."/>
            <person name="Graham J."/>
            <person name="Grandbois E."/>
            <person name="Grewal S."/>
            <person name="Gyaltsen K."/>
            <person name="Hafez N."/>
            <person name="Hagos B."/>
            <person name="Hall J."/>
            <person name="Henson C."/>
            <person name="Hollinger A."/>
            <person name="Honan T."/>
            <person name="Huard M.D."/>
            <person name="Hughes L."/>
            <person name="Hurhula B."/>
            <person name="Husby M.E."/>
            <person name="Kamat A."/>
            <person name="Kanga B."/>
            <person name="Kashin S."/>
            <person name="Khazanovich D."/>
            <person name="Kisner P."/>
            <person name="Lance K."/>
            <person name="Lara M."/>
            <person name="Lee W."/>
            <person name="Lennon N."/>
            <person name="Letendre F."/>
            <person name="LeVine R."/>
            <person name="Lipovsky A."/>
            <person name="Liu X."/>
            <person name="Liu J."/>
            <person name="Liu S."/>
            <person name="Lokyitsang T."/>
            <person name="Lokyitsang Y."/>
            <person name="Lubonja R."/>
            <person name="Lui A."/>
            <person name="MacDonald P."/>
            <person name="Magnisalis V."/>
            <person name="Maru K."/>
            <person name="Matthews C."/>
            <person name="McCusker W."/>
            <person name="McDonough S."/>
            <person name="Mehta T."/>
            <person name="Meldrim J."/>
            <person name="Meneus L."/>
            <person name="Mihai O."/>
            <person name="Mihalev A."/>
            <person name="Mihova T."/>
            <person name="Mittelman R."/>
            <person name="Mlenga V."/>
            <person name="Montmayeur A."/>
            <person name="Mulrain L."/>
            <person name="Navidi A."/>
            <person name="Naylor J."/>
            <person name="Negash T."/>
            <person name="Nguyen T."/>
            <person name="Nguyen N."/>
            <person name="Nicol R."/>
            <person name="Norbu C."/>
            <person name="Norbu N."/>
            <person name="Novod N."/>
            <person name="O'Neill B."/>
            <person name="Osman S."/>
            <person name="Markiewicz E."/>
            <person name="Oyono O.L."/>
            <person name="Patti C."/>
            <person name="Phunkhang P."/>
            <person name="Pierre F."/>
            <person name="Priest M."/>
            <person name="Raghuraman S."/>
            <person name="Rege F."/>
            <person name="Reyes R."/>
            <person name="Rise C."/>
            <person name="Rogov P."/>
            <person name="Ross K."/>
            <person name="Ryan E."/>
            <person name="Settipalli S."/>
            <person name="Shea T."/>
            <person name="Sherpa N."/>
            <person name="Shi L."/>
            <person name="Shih D."/>
            <person name="Sparrow T."/>
            <person name="Spaulding J."/>
            <person name="Stalker J."/>
            <person name="Stange-Thomann N."/>
            <person name="Stavropoulos S."/>
            <person name="Stone C."/>
            <person name="Strader C."/>
            <person name="Tesfaye S."/>
            <person name="Thomson T."/>
            <person name="Thoulutsang Y."/>
            <person name="Thoulutsang D."/>
            <person name="Topham K."/>
            <person name="Topping I."/>
            <person name="Tsamla T."/>
            <person name="Vassiliev H."/>
            <person name="Vo A."/>
            <person name="Wangchuk T."/>
            <person name="Wangdi T."/>
            <person name="Weiand M."/>
            <person name="Wilkinson J."/>
            <person name="Wilson A."/>
            <person name="Yadav S."/>
            <person name="Young G."/>
            <person name="Yu Q."/>
            <person name="Zembek L."/>
            <person name="Zhong D."/>
            <person name="Zimmer A."/>
            <person name="Zwirko Z."/>
            <person name="Jaffe D.B."/>
            <person name="Alvarez P."/>
            <person name="Brockman W."/>
            <person name="Butler J."/>
            <person name="Chin C."/>
            <person name="Gnerre S."/>
            <person name="Grabherr M."/>
            <person name="Kleber M."/>
            <person name="Mauceli E."/>
            <person name="MacCallum I."/>
        </authorList>
    </citation>
    <scope>NUCLEOTIDE SEQUENCE [LARGE SCALE GENOMIC DNA]</scope>
    <source>
        <strain evidence="10">Tucson 14024-0371.13</strain>
    </source>
</reference>
<dbReference type="EMBL" id="CH902618">
    <property type="protein sequence ID" value="EDV40295.1"/>
    <property type="molecule type" value="Genomic_DNA"/>
</dbReference>
<evidence type="ECO:0000259" key="8">
    <source>
        <dbReference type="PROSITE" id="PS51382"/>
    </source>
</evidence>
<keyword evidence="5 6" id="KW-0472">Membrane</keyword>
<feature type="transmembrane region" description="Helical" evidence="6">
    <location>
        <begin position="464"/>
        <end position="482"/>
    </location>
</feature>
<proteinExistence type="inferred from homology"/>
<dbReference type="GO" id="GO:0005315">
    <property type="term" value="F:phosphate transmembrane transporter activity"/>
    <property type="evidence" value="ECO:0007669"/>
    <property type="project" value="EnsemblMetazoa"/>
</dbReference>
<dbReference type="GO" id="GO:0005886">
    <property type="term" value="C:plasma membrane"/>
    <property type="evidence" value="ECO:0007669"/>
    <property type="project" value="TreeGrafter"/>
</dbReference>
<feature type="transmembrane region" description="Helical" evidence="6">
    <location>
        <begin position="265"/>
        <end position="283"/>
    </location>
</feature>
<dbReference type="OMA" id="NNIIPEW"/>
<dbReference type="AlphaFoldDB" id="B3MB29"/>
<dbReference type="GeneID" id="6493304"/>
<comment type="similarity">
    <text evidence="2">Belongs to the SYG1 (TC 2.A.94) family.</text>
</comment>
<dbReference type="GO" id="GO:0031090">
    <property type="term" value="C:organelle membrane"/>
    <property type="evidence" value="ECO:0007669"/>
    <property type="project" value="EnsemblMetazoa"/>
</dbReference>
<keyword evidence="10" id="KW-1185">Reference proteome</keyword>
<dbReference type="FunCoup" id="B3MB29">
    <property type="interactions" value="1150"/>
</dbReference>
<dbReference type="KEGG" id="dan:6493304"/>
<evidence type="ECO:0000256" key="2">
    <source>
        <dbReference type="ARBA" id="ARBA00009665"/>
    </source>
</evidence>
<dbReference type="GO" id="GO:0000822">
    <property type="term" value="F:inositol hexakisphosphate binding"/>
    <property type="evidence" value="ECO:0007669"/>
    <property type="project" value="TreeGrafter"/>
</dbReference>
<dbReference type="GO" id="GO:0006817">
    <property type="term" value="P:phosphate ion transport"/>
    <property type="evidence" value="ECO:0007669"/>
    <property type="project" value="TreeGrafter"/>
</dbReference>
<dbReference type="Pfam" id="PF03124">
    <property type="entry name" value="EXS"/>
    <property type="match status" value="1"/>
</dbReference>
<feature type="transmembrane region" description="Helical" evidence="6">
    <location>
        <begin position="333"/>
        <end position="352"/>
    </location>
</feature>
<protein>
    <recommendedName>
        <fullName evidence="11">Xenotropic and polytropic retrovirus receptor 1</fullName>
    </recommendedName>
</protein>
<feature type="transmembrane region" description="Helical" evidence="6">
    <location>
        <begin position="424"/>
        <end position="444"/>
    </location>
</feature>
<evidence type="ECO:0000256" key="6">
    <source>
        <dbReference type="SAM" id="Phobius"/>
    </source>
</evidence>
<dbReference type="STRING" id="7217.B3MB29"/>
<dbReference type="InterPro" id="IPR004342">
    <property type="entry name" value="EXS_C"/>
</dbReference>
<name>B3MB29_DROAN</name>
<accession>B3MB29</accession>
<evidence type="ECO:0000256" key="3">
    <source>
        <dbReference type="ARBA" id="ARBA00022692"/>
    </source>
</evidence>
<evidence type="ECO:0000259" key="7">
    <source>
        <dbReference type="PROSITE" id="PS51380"/>
    </source>
</evidence>
<evidence type="ECO:0008006" key="11">
    <source>
        <dbReference type="Google" id="ProtNLM"/>
    </source>
</evidence>
<evidence type="ECO:0000313" key="10">
    <source>
        <dbReference type="Proteomes" id="UP000007801"/>
    </source>
</evidence>
<dbReference type="PhylomeDB" id="B3MB29"/>
<dbReference type="GO" id="GO:0005794">
    <property type="term" value="C:Golgi apparatus"/>
    <property type="evidence" value="ECO:0007669"/>
    <property type="project" value="TreeGrafter"/>
</dbReference>
<dbReference type="InParanoid" id="B3MB29"/>
<dbReference type="Proteomes" id="UP000007801">
    <property type="component" value="Unassembled WGS sequence"/>
</dbReference>
<dbReference type="PROSITE" id="PS51380">
    <property type="entry name" value="EXS"/>
    <property type="match status" value="1"/>
</dbReference>
<dbReference type="HOGENOM" id="CLU_006116_3_0_1"/>
<feature type="transmembrane region" description="Helical" evidence="6">
    <location>
        <begin position="494"/>
        <end position="513"/>
    </location>
</feature>
<feature type="domain" description="EXS" evidence="7">
    <location>
        <begin position="423"/>
        <end position="627"/>
    </location>
</feature>
<dbReference type="eggNOG" id="KOG1162">
    <property type="taxonomic scope" value="Eukaryota"/>
</dbReference>
<evidence type="ECO:0000256" key="1">
    <source>
        <dbReference type="ARBA" id="ARBA00004141"/>
    </source>
</evidence>
<dbReference type="PROSITE" id="PS51382">
    <property type="entry name" value="SPX"/>
    <property type="match status" value="1"/>
</dbReference>
<feature type="domain" description="SPX" evidence="8">
    <location>
        <begin position="1"/>
        <end position="171"/>
    </location>
</feature>
<evidence type="ECO:0000313" key="9">
    <source>
        <dbReference type="EMBL" id="EDV40295.1"/>
    </source>
</evidence>
<feature type="transmembrane region" description="Helical" evidence="6">
    <location>
        <begin position="229"/>
        <end position="253"/>
    </location>
</feature>
<dbReference type="CTD" id="38666"/>
<evidence type="ECO:0000256" key="4">
    <source>
        <dbReference type="ARBA" id="ARBA00022989"/>
    </source>
</evidence>
<dbReference type="PANTHER" id="PTHR10783">
    <property type="entry name" value="XENOTROPIC AND POLYTROPIC RETROVIRUS RECEPTOR 1-RELATED"/>
    <property type="match status" value="1"/>
</dbReference>
<dbReference type="Pfam" id="PF03105">
    <property type="entry name" value="SPX"/>
    <property type="match status" value="3"/>
</dbReference>
<dbReference type="InterPro" id="IPR004331">
    <property type="entry name" value="SPX_dom"/>
</dbReference>
<dbReference type="GO" id="GO:0008285">
    <property type="term" value="P:negative regulation of cell population proliferation"/>
    <property type="evidence" value="ECO:0007669"/>
    <property type="project" value="EnsemblMetazoa"/>
</dbReference>
<organism evidence="9 10">
    <name type="scientific">Drosophila ananassae</name>
    <name type="common">Fruit fly</name>
    <dbReference type="NCBI Taxonomy" id="7217"/>
    <lineage>
        <taxon>Eukaryota</taxon>
        <taxon>Metazoa</taxon>
        <taxon>Ecdysozoa</taxon>
        <taxon>Arthropoda</taxon>
        <taxon>Hexapoda</taxon>
        <taxon>Insecta</taxon>
        <taxon>Pterygota</taxon>
        <taxon>Neoptera</taxon>
        <taxon>Endopterygota</taxon>
        <taxon>Diptera</taxon>
        <taxon>Brachycera</taxon>
        <taxon>Muscomorpha</taxon>
        <taxon>Ephydroidea</taxon>
        <taxon>Drosophilidae</taxon>
        <taxon>Drosophila</taxon>
        <taxon>Sophophora</taxon>
    </lineage>
</organism>
<dbReference type="OrthoDB" id="9970435at2759"/>
<dbReference type="GO" id="GO:0140255">
    <property type="term" value="P:regulation of cellular response to phosphate starvation"/>
    <property type="evidence" value="ECO:0007669"/>
    <property type="project" value="EnsemblMetazoa"/>
</dbReference>
<keyword evidence="4 6" id="KW-1133">Transmembrane helix</keyword>
<feature type="transmembrane region" description="Helical" evidence="6">
    <location>
        <begin position="307"/>
        <end position="327"/>
    </location>
</feature>
<comment type="subcellular location">
    <subcellularLocation>
        <location evidence="1">Membrane</location>
        <topology evidence="1">Multi-pass membrane protein</topology>
    </subcellularLocation>
</comment>
<evidence type="ECO:0000256" key="5">
    <source>
        <dbReference type="ARBA" id="ARBA00023136"/>
    </source>
</evidence>
<dbReference type="CDD" id="cd14477">
    <property type="entry name" value="SPX_XPR1_like"/>
    <property type="match status" value="1"/>
</dbReference>
<dbReference type="GO" id="GO:0016036">
    <property type="term" value="P:cellular response to phosphate starvation"/>
    <property type="evidence" value="ECO:0007669"/>
    <property type="project" value="TreeGrafter"/>
</dbReference>
<keyword evidence="3 6" id="KW-0812">Transmembrane</keyword>
<gene>
    <name evidence="9" type="primary">Dana\GF10434</name>
    <name evidence="9" type="synonym">dana_GLEANR_10388</name>
    <name evidence="9" type="ORF">GF10434</name>
</gene>
<dbReference type="GO" id="GO:0030643">
    <property type="term" value="P:intracellular phosphate ion homeostasis"/>
    <property type="evidence" value="ECO:0007669"/>
    <property type="project" value="EnsemblMetazoa"/>
</dbReference>
<dbReference type="SMR" id="B3MB29"/>
<dbReference type="PANTHER" id="PTHR10783:SF103">
    <property type="entry name" value="SOLUTE CARRIER FAMILY 53 MEMBER 1"/>
    <property type="match status" value="1"/>
</dbReference>
<sequence>MKFAEHLTAHITPEWRKQYINYEEMKAMLYAAIEQSPSAELVEREMVTRYFAKFDEEFFHYCDKELAKINTFYSEKMAEATRKYGSLRSELTEALEMGHPKKQPAWKRRTPLGKKNVPARKIQDLKLAFSEFYLGLILLQNYQNLNFTGFRKILKKHDKLLSVDYGARWRMDHVEAAHFYTNKDIDRLIQETEQAVTQDIEGGDRQRAMKRLRVPPLGEQQSPWTTFKVGLFSGAFVVLFITVVIAAMFYGFGENWRAGMRMFRAPFLIIECLFLWGVNVYGWRSSGVNHVLIFELDPRNHLSEQNIMEVASVFGVIWACCVLSYIFCDPLGIPQYAAPLCLYTLMAAFLLNPTKTFHHEARYWALRVLIRVIMAPFCFVNFADFWLADQLNSMVPAFLDIPFLICFFGKSPTWHKAGKAASHCVEYVSLLHPIVAILPAYFRFAQCIRRYRDTKESFPHLVNAAKYATSFFVVIFAHKYHTTTDTYPLSKENPWFYCWITAAIFSSCYAYTWDIKMDWGLFDSKAGDNRFLREEIVYSSTWFYYFGIIEDLILRFSWTLSMSLIEAGYIEGDVMMTILSPLEVFRRFIWNYFRLENEHLNNVGKFRAVRDISVAPMDCSDQTTILRMMDESDGVVNRRRGKAAGGKSANKKNKQEQQRLLLQGESIEDLCA</sequence>